<evidence type="ECO:0000256" key="6">
    <source>
        <dbReference type="ARBA" id="ARBA00023136"/>
    </source>
</evidence>
<evidence type="ECO:0000313" key="12">
    <source>
        <dbReference type="EMBL" id="KAG7174874.1"/>
    </source>
</evidence>
<evidence type="ECO:0000256" key="9">
    <source>
        <dbReference type="SAM" id="MobiDB-lite"/>
    </source>
</evidence>
<proteinExistence type="inferred from homology"/>
<organism evidence="12 13">
    <name type="scientific">Homarus americanus</name>
    <name type="common">American lobster</name>
    <dbReference type="NCBI Taxonomy" id="6706"/>
    <lineage>
        <taxon>Eukaryota</taxon>
        <taxon>Metazoa</taxon>
        <taxon>Ecdysozoa</taxon>
        <taxon>Arthropoda</taxon>
        <taxon>Crustacea</taxon>
        <taxon>Multicrustacea</taxon>
        <taxon>Malacostraca</taxon>
        <taxon>Eumalacostraca</taxon>
        <taxon>Eucarida</taxon>
        <taxon>Decapoda</taxon>
        <taxon>Pleocyemata</taxon>
        <taxon>Astacidea</taxon>
        <taxon>Nephropoidea</taxon>
        <taxon>Nephropidae</taxon>
        <taxon>Homarus</taxon>
    </lineage>
</organism>
<evidence type="ECO:0000256" key="8">
    <source>
        <dbReference type="ARBA" id="ARBA00023180"/>
    </source>
</evidence>
<dbReference type="InterPro" id="IPR001320">
    <property type="entry name" value="Iontro_rcpt_C"/>
</dbReference>
<feature type="non-terminal residue" evidence="12">
    <location>
        <position position="1"/>
    </location>
</feature>
<dbReference type="PANTHER" id="PTHR42643:SF24">
    <property type="entry name" value="IONOTROPIC RECEPTOR 60A"/>
    <property type="match status" value="1"/>
</dbReference>
<comment type="subcellular location">
    <subcellularLocation>
        <location evidence="1">Cell membrane</location>
        <topology evidence="1">Multi-pass membrane protein</topology>
    </subcellularLocation>
</comment>
<feature type="domain" description="Ionotropic glutamate receptor C-terminal" evidence="11">
    <location>
        <begin position="327"/>
        <end position="606"/>
    </location>
</feature>
<dbReference type="InterPro" id="IPR052192">
    <property type="entry name" value="Insect_Ionotropic_Sensory_Rcpt"/>
</dbReference>
<evidence type="ECO:0000259" key="11">
    <source>
        <dbReference type="Pfam" id="PF00060"/>
    </source>
</evidence>
<comment type="similarity">
    <text evidence="2">Belongs to the glutamate-gated ion channel (TC 1.A.10.1) family.</text>
</comment>
<evidence type="ECO:0000256" key="1">
    <source>
        <dbReference type="ARBA" id="ARBA00004651"/>
    </source>
</evidence>
<accession>A0A8J5N8E0</accession>
<feature type="region of interest" description="Disordered" evidence="9">
    <location>
        <begin position="565"/>
        <end position="584"/>
    </location>
</feature>
<evidence type="ECO:0000256" key="5">
    <source>
        <dbReference type="ARBA" id="ARBA00022989"/>
    </source>
</evidence>
<feature type="transmembrane region" description="Helical" evidence="10">
    <location>
        <begin position="599"/>
        <end position="619"/>
    </location>
</feature>
<dbReference type="GO" id="GO:0015276">
    <property type="term" value="F:ligand-gated monoatomic ion channel activity"/>
    <property type="evidence" value="ECO:0007669"/>
    <property type="project" value="InterPro"/>
</dbReference>
<reference evidence="12" key="1">
    <citation type="journal article" date="2021" name="Sci. Adv.">
        <title>The American lobster genome reveals insights on longevity, neural, and immune adaptations.</title>
        <authorList>
            <person name="Polinski J.M."/>
            <person name="Zimin A.V."/>
            <person name="Clark K.F."/>
            <person name="Kohn A.B."/>
            <person name="Sadowski N."/>
            <person name="Timp W."/>
            <person name="Ptitsyn A."/>
            <person name="Khanna P."/>
            <person name="Romanova D.Y."/>
            <person name="Williams P."/>
            <person name="Greenwood S.J."/>
            <person name="Moroz L.L."/>
            <person name="Walt D.R."/>
            <person name="Bodnar A.G."/>
        </authorList>
    </citation>
    <scope>NUCLEOTIDE SEQUENCE</scope>
    <source>
        <strain evidence="12">GMGI-L3</strain>
    </source>
</reference>
<dbReference type="AlphaFoldDB" id="A0A8J5N8E0"/>
<keyword evidence="5 10" id="KW-1133">Transmembrane helix</keyword>
<evidence type="ECO:0000256" key="7">
    <source>
        <dbReference type="ARBA" id="ARBA00023170"/>
    </source>
</evidence>
<keyword evidence="4 10" id="KW-0812">Transmembrane</keyword>
<dbReference type="EMBL" id="JAHLQT010006462">
    <property type="protein sequence ID" value="KAG7174874.1"/>
    <property type="molecule type" value="Genomic_DNA"/>
</dbReference>
<evidence type="ECO:0000313" key="13">
    <source>
        <dbReference type="Proteomes" id="UP000747542"/>
    </source>
</evidence>
<dbReference type="GO" id="GO:0050906">
    <property type="term" value="P:detection of stimulus involved in sensory perception"/>
    <property type="evidence" value="ECO:0007669"/>
    <property type="project" value="UniProtKB-ARBA"/>
</dbReference>
<dbReference type="SUPFAM" id="SSF53850">
    <property type="entry name" value="Periplasmic binding protein-like II"/>
    <property type="match status" value="1"/>
</dbReference>
<gene>
    <name evidence="12" type="primary">Ir21a-L15</name>
    <name evidence="12" type="ORF">Hamer_G021251</name>
</gene>
<keyword evidence="3" id="KW-1003">Cell membrane</keyword>
<evidence type="ECO:0000256" key="10">
    <source>
        <dbReference type="SAM" id="Phobius"/>
    </source>
</evidence>
<protein>
    <submittedName>
        <fullName evidence="12">Ionotropic receptor 21a-like 15</fullName>
    </submittedName>
</protein>
<keyword evidence="8" id="KW-0325">Glycoprotein</keyword>
<evidence type="ECO:0000256" key="2">
    <source>
        <dbReference type="ARBA" id="ARBA00008685"/>
    </source>
</evidence>
<keyword evidence="7 12" id="KW-0675">Receptor</keyword>
<dbReference type="Pfam" id="PF00060">
    <property type="entry name" value="Lig_chan"/>
    <property type="match status" value="1"/>
</dbReference>
<keyword evidence="6 10" id="KW-0472">Membrane</keyword>
<dbReference type="Gene3D" id="1.10.287.70">
    <property type="match status" value="1"/>
</dbReference>
<dbReference type="GO" id="GO:0005886">
    <property type="term" value="C:plasma membrane"/>
    <property type="evidence" value="ECO:0007669"/>
    <property type="project" value="UniProtKB-SubCell"/>
</dbReference>
<dbReference type="PANTHER" id="PTHR42643">
    <property type="entry name" value="IONOTROPIC RECEPTOR 20A-RELATED"/>
    <property type="match status" value="1"/>
</dbReference>
<sequence length="631" mass="70825">SLSGVGDLLSVAGGAVGAVLEAVSQPTCSLILLTDGTTSPSTILKEESVVQGTPWGVGVFEVTLEGQERNVTQALLSHLFHQARQVRMGSRCVLVVVVSHDPVFLDTFAEWSLKGRLLVWATKLLVVTSLPLPQLHSLLSSHWTFSMMNTIFLNLEDTPPNLRVRMYTHLPYSPEGAQVVRVASWLPERGLVPKPDSSLFSCKFSKFYGAQVNVTAIPFAPFWDEVKGPDNTTQYSGTDYMLLATIADALNFTIYNVPGPTTWEEVTDLVEERVSFIAPVYHILLPERLERYDHLWVYEYGSLDFSMAQPGIKPQWQSLYYPFIDLVWAAVLLALLLTPVVLLLIIRGSEWRDGESGIEAAVVVHDCTGMLLGQNLPRRLPRTNSSRVLVATWLVFSLVIGTAYRGNLTAFLTLPKYPPRAETLEQLVAATDRITMPPYGIVFKNFFSKSDSRLFQRLAERIEFVPTVVVGQEEAIHKNRQAHMENRRYQQLKIAERFTKADGTPKLYIGRDSMLPGQASWPIPHDAPYKPILNRCLMAVIEAGLYEKWSKDLLYQVQMNSRRRQQQQRAQQQEEEESQKETESGSGIKALTITHLQGAYMLLLLGSGLAGLVFITEAFPKWLLQGKKVYN</sequence>
<comment type="caution">
    <text evidence="12">The sequence shown here is derived from an EMBL/GenBank/DDBJ whole genome shotgun (WGS) entry which is preliminary data.</text>
</comment>
<keyword evidence="13" id="KW-1185">Reference proteome</keyword>
<evidence type="ECO:0000256" key="4">
    <source>
        <dbReference type="ARBA" id="ARBA00022692"/>
    </source>
</evidence>
<feature type="transmembrane region" description="Helical" evidence="10">
    <location>
        <begin position="319"/>
        <end position="346"/>
    </location>
</feature>
<evidence type="ECO:0000256" key="3">
    <source>
        <dbReference type="ARBA" id="ARBA00022475"/>
    </source>
</evidence>
<name>A0A8J5N8E0_HOMAM</name>
<dbReference type="Proteomes" id="UP000747542">
    <property type="component" value="Unassembled WGS sequence"/>
</dbReference>